<comment type="caution">
    <text evidence="1">The sequence shown here is derived from an EMBL/GenBank/DDBJ whole genome shotgun (WGS) entry which is preliminary data.</text>
</comment>
<proteinExistence type="predicted"/>
<sequence length="251" mass="28183">MISSPITIWLIKEMALGLGNSRLSTFWLSRPTTQPNDRPQAAQANSLRALDGTYRIKSNTSALYLTACLQDSCSMVVIQESDESSGYRRVRRLGTSRYRTNDVSRKNYLLHARNLAAHQTMSSDARMPNTLASLRRWLRCMPQAFRRWREVAGAATSRAAVTVARALYPCTRPNTLMHIGQTSSSWTVIPGEPVELGIMIHGSIASSSNGRFIVYFVGQCISLWDTSTSALTRHMYGQSHFLQTTIYVDLW</sequence>
<dbReference type="AlphaFoldDB" id="A0AAD4BLR0"/>
<reference evidence="1" key="1">
    <citation type="submission" date="2019-10" db="EMBL/GenBank/DDBJ databases">
        <authorList>
            <consortium name="DOE Joint Genome Institute"/>
            <person name="Kuo A."/>
            <person name="Miyauchi S."/>
            <person name="Kiss E."/>
            <person name="Drula E."/>
            <person name="Kohler A."/>
            <person name="Sanchez-Garcia M."/>
            <person name="Andreopoulos B."/>
            <person name="Barry K.W."/>
            <person name="Bonito G."/>
            <person name="Buee M."/>
            <person name="Carver A."/>
            <person name="Chen C."/>
            <person name="Cichocki N."/>
            <person name="Clum A."/>
            <person name="Culley D."/>
            <person name="Crous P.W."/>
            <person name="Fauchery L."/>
            <person name="Girlanda M."/>
            <person name="Hayes R."/>
            <person name="Keri Z."/>
            <person name="LaButti K."/>
            <person name="Lipzen A."/>
            <person name="Lombard V."/>
            <person name="Magnuson J."/>
            <person name="Maillard F."/>
            <person name="Morin E."/>
            <person name="Murat C."/>
            <person name="Nolan M."/>
            <person name="Ohm R."/>
            <person name="Pangilinan J."/>
            <person name="Pereira M."/>
            <person name="Perotto S."/>
            <person name="Peter M."/>
            <person name="Riley R."/>
            <person name="Sitrit Y."/>
            <person name="Stielow B."/>
            <person name="Szollosi G."/>
            <person name="Zifcakova L."/>
            <person name="Stursova M."/>
            <person name="Spatafora J.W."/>
            <person name="Tedersoo L."/>
            <person name="Vaario L.-M."/>
            <person name="Yamada A."/>
            <person name="Yan M."/>
            <person name="Wang P."/>
            <person name="Xu J."/>
            <person name="Bruns T."/>
            <person name="Baldrian P."/>
            <person name="Vilgalys R."/>
            <person name="Henrissat B."/>
            <person name="Grigoriev I.V."/>
            <person name="Hibbett D."/>
            <person name="Nagy L.G."/>
            <person name="Martin F.M."/>
        </authorList>
    </citation>
    <scope>NUCLEOTIDE SEQUENCE</scope>
    <source>
        <strain evidence="1">BED1</strain>
    </source>
</reference>
<protein>
    <submittedName>
        <fullName evidence="1">Uncharacterized protein</fullName>
    </submittedName>
</protein>
<evidence type="ECO:0000313" key="1">
    <source>
        <dbReference type="EMBL" id="KAF8433685.1"/>
    </source>
</evidence>
<evidence type="ECO:0000313" key="2">
    <source>
        <dbReference type="Proteomes" id="UP001194468"/>
    </source>
</evidence>
<reference evidence="1" key="2">
    <citation type="journal article" date="2020" name="Nat. Commun.">
        <title>Large-scale genome sequencing of mycorrhizal fungi provides insights into the early evolution of symbiotic traits.</title>
        <authorList>
            <person name="Miyauchi S."/>
            <person name="Kiss E."/>
            <person name="Kuo A."/>
            <person name="Drula E."/>
            <person name="Kohler A."/>
            <person name="Sanchez-Garcia M."/>
            <person name="Morin E."/>
            <person name="Andreopoulos B."/>
            <person name="Barry K.W."/>
            <person name="Bonito G."/>
            <person name="Buee M."/>
            <person name="Carver A."/>
            <person name="Chen C."/>
            <person name="Cichocki N."/>
            <person name="Clum A."/>
            <person name="Culley D."/>
            <person name="Crous P.W."/>
            <person name="Fauchery L."/>
            <person name="Girlanda M."/>
            <person name="Hayes R.D."/>
            <person name="Keri Z."/>
            <person name="LaButti K."/>
            <person name="Lipzen A."/>
            <person name="Lombard V."/>
            <person name="Magnuson J."/>
            <person name="Maillard F."/>
            <person name="Murat C."/>
            <person name="Nolan M."/>
            <person name="Ohm R.A."/>
            <person name="Pangilinan J."/>
            <person name="Pereira M.F."/>
            <person name="Perotto S."/>
            <person name="Peter M."/>
            <person name="Pfister S."/>
            <person name="Riley R."/>
            <person name="Sitrit Y."/>
            <person name="Stielow J.B."/>
            <person name="Szollosi G."/>
            <person name="Zifcakova L."/>
            <person name="Stursova M."/>
            <person name="Spatafora J.W."/>
            <person name="Tedersoo L."/>
            <person name="Vaario L.M."/>
            <person name="Yamada A."/>
            <person name="Yan M."/>
            <person name="Wang P."/>
            <person name="Xu J."/>
            <person name="Bruns T."/>
            <person name="Baldrian P."/>
            <person name="Vilgalys R."/>
            <person name="Dunand C."/>
            <person name="Henrissat B."/>
            <person name="Grigoriev I.V."/>
            <person name="Hibbett D."/>
            <person name="Nagy L.G."/>
            <person name="Martin F.M."/>
        </authorList>
    </citation>
    <scope>NUCLEOTIDE SEQUENCE</scope>
    <source>
        <strain evidence="1">BED1</strain>
    </source>
</reference>
<organism evidence="1 2">
    <name type="scientific">Boletus edulis BED1</name>
    <dbReference type="NCBI Taxonomy" id="1328754"/>
    <lineage>
        <taxon>Eukaryota</taxon>
        <taxon>Fungi</taxon>
        <taxon>Dikarya</taxon>
        <taxon>Basidiomycota</taxon>
        <taxon>Agaricomycotina</taxon>
        <taxon>Agaricomycetes</taxon>
        <taxon>Agaricomycetidae</taxon>
        <taxon>Boletales</taxon>
        <taxon>Boletineae</taxon>
        <taxon>Boletaceae</taxon>
        <taxon>Boletoideae</taxon>
        <taxon>Boletus</taxon>
    </lineage>
</organism>
<accession>A0AAD4BLR0</accession>
<name>A0AAD4BLR0_BOLED</name>
<dbReference type="EMBL" id="WHUW01000032">
    <property type="protein sequence ID" value="KAF8433685.1"/>
    <property type="molecule type" value="Genomic_DNA"/>
</dbReference>
<dbReference type="Proteomes" id="UP001194468">
    <property type="component" value="Unassembled WGS sequence"/>
</dbReference>
<keyword evidence="2" id="KW-1185">Reference proteome</keyword>
<gene>
    <name evidence="1" type="ORF">L210DRAFT_546753</name>
</gene>